<name>A0A9N9I7L8_9GLOM</name>
<feature type="non-terminal residue" evidence="1">
    <location>
        <position position="1"/>
    </location>
</feature>
<evidence type="ECO:0000313" key="1">
    <source>
        <dbReference type="EMBL" id="CAG8723483.1"/>
    </source>
</evidence>
<dbReference type="OrthoDB" id="2405098at2759"/>
<evidence type="ECO:0000313" key="2">
    <source>
        <dbReference type="Proteomes" id="UP000789396"/>
    </source>
</evidence>
<gene>
    <name evidence="1" type="ORF">RFULGI_LOCUS11622</name>
</gene>
<dbReference type="AlphaFoldDB" id="A0A9N9I7L8"/>
<organism evidence="1 2">
    <name type="scientific">Racocetra fulgida</name>
    <dbReference type="NCBI Taxonomy" id="60492"/>
    <lineage>
        <taxon>Eukaryota</taxon>
        <taxon>Fungi</taxon>
        <taxon>Fungi incertae sedis</taxon>
        <taxon>Mucoromycota</taxon>
        <taxon>Glomeromycotina</taxon>
        <taxon>Glomeromycetes</taxon>
        <taxon>Diversisporales</taxon>
        <taxon>Gigasporaceae</taxon>
        <taxon>Racocetra</taxon>
    </lineage>
</organism>
<dbReference type="EMBL" id="CAJVPZ010025746">
    <property type="protein sequence ID" value="CAG8723483.1"/>
    <property type="molecule type" value="Genomic_DNA"/>
</dbReference>
<feature type="non-terminal residue" evidence="1">
    <location>
        <position position="102"/>
    </location>
</feature>
<accession>A0A9N9I7L8</accession>
<protein>
    <submittedName>
        <fullName evidence="1">15126_t:CDS:1</fullName>
    </submittedName>
</protein>
<proteinExistence type="predicted"/>
<comment type="caution">
    <text evidence="1">The sequence shown here is derived from an EMBL/GenBank/DDBJ whole genome shotgun (WGS) entry which is preliminary data.</text>
</comment>
<keyword evidence="2" id="KW-1185">Reference proteome</keyword>
<dbReference type="Proteomes" id="UP000789396">
    <property type="component" value="Unassembled WGS sequence"/>
</dbReference>
<reference evidence="1" key="1">
    <citation type="submission" date="2021-06" db="EMBL/GenBank/DDBJ databases">
        <authorList>
            <person name="Kallberg Y."/>
            <person name="Tangrot J."/>
            <person name="Rosling A."/>
        </authorList>
    </citation>
    <scope>NUCLEOTIDE SEQUENCE</scope>
    <source>
        <strain evidence="1">IN212</strain>
    </source>
</reference>
<sequence>SKHDTRFSDAVIYLSTFDSGKDFYEKNLTILEQKAVYKKLHGVYKKALNKALQNSLKSQQLISLLQKFVEQSDSDEDLQINTNSDQDKNSVKSQLQNLKMYY</sequence>